<feature type="non-terminal residue" evidence="2">
    <location>
        <position position="69"/>
    </location>
</feature>
<accession>A0A4V2MVH0</accession>
<feature type="compositionally biased region" description="Low complexity" evidence="1">
    <location>
        <begin position="20"/>
        <end position="45"/>
    </location>
</feature>
<evidence type="ECO:0000313" key="3">
    <source>
        <dbReference type="Proteomes" id="UP000292702"/>
    </source>
</evidence>
<feature type="region of interest" description="Disordered" evidence="1">
    <location>
        <begin position="1"/>
        <end position="69"/>
    </location>
</feature>
<reference evidence="2 3" key="1">
    <citation type="submission" date="2018-11" db="EMBL/GenBank/DDBJ databases">
        <title>Genome assembly of Steccherinum ochraceum LE-BIN_3174, the white-rot fungus of the Steccherinaceae family (The Residual Polyporoid clade, Polyporales, Basidiomycota).</title>
        <authorList>
            <person name="Fedorova T.V."/>
            <person name="Glazunova O.A."/>
            <person name="Landesman E.O."/>
            <person name="Moiseenko K.V."/>
            <person name="Psurtseva N.V."/>
            <person name="Savinova O.S."/>
            <person name="Shakhova N.V."/>
            <person name="Tyazhelova T.V."/>
            <person name="Vasina D.V."/>
        </authorList>
    </citation>
    <scope>NUCLEOTIDE SEQUENCE [LARGE SCALE GENOMIC DNA]</scope>
    <source>
        <strain evidence="2 3">LE-BIN_3174</strain>
    </source>
</reference>
<organism evidence="2 3">
    <name type="scientific">Steccherinum ochraceum</name>
    <dbReference type="NCBI Taxonomy" id="92696"/>
    <lineage>
        <taxon>Eukaryota</taxon>
        <taxon>Fungi</taxon>
        <taxon>Dikarya</taxon>
        <taxon>Basidiomycota</taxon>
        <taxon>Agaricomycotina</taxon>
        <taxon>Agaricomycetes</taxon>
        <taxon>Polyporales</taxon>
        <taxon>Steccherinaceae</taxon>
        <taxon>Steccherinum</taxon>
    </lineage>
</organism>
<keyword evidence="3" id="KW-1185">Reference proteome</keyword>
<name>A0A4V2MVH0_9APHY</name>
<dbReference type="EMBL" id="RWJN01000376">
    <property type="protein sequence ID" value="TCD62387.1"/>
    <property type="molecule type" value="Genomic_DNA"/>
</dbReference>
<evidence type="ECO:0000256" key="1">
    <source>
        <dbReference type="SAM" id="MobiDB-lite"/>
    </source>
</evidence>
<sequence length="69" mass="7109">MAAVLPPRQGILLNPSPTASPYSHPSSLPSTPHLIASYSSLSSTSEPDNYFLASPSQASSSSSSPHALQ</sequence>
<dbReference type="Proteomes" id="UP000292702">
    <property type="component" value="Unassembled WGS sequence"/>
</dbReference>
<comment type="caution">
    <text evidence="2">The sequence shown here is derived from an EMBL/GenBank/DDBJ whole genome shotgun (WGS) entry which is preliminary data.</text>
</comment>
<feature type="compositionally biased region" description="Low complexity" evidence="1">
    <location>
        <begin position="53"/>
        <end position="69"/>
    </location>
</feature>
<dbReference type="AlphaFoldDB" id="A0A4V2MVH0"/>
<gene>
    <name evidence="2" type="ORF">EIP91_006941</name>
</gene>
<protein>
    <submittedName>
        <fullName evidence="2">Uncharacterized protein</fullName>
    </submittedName>
</protein>
<evidence type="ECO:0000313" key="2">
    <source>
        <dbReference type="EMBL" id="TCD62387.1"/>
    </source>
</evidence>
<proteinExistence type="predicted"/>